<feature type="disulfide bond" evidence="7">
    <location>
        <begin position="914"/>
        <end position="924"/>
    </location>
</feature>
<dbReference type="Proteomes" id="UP000663845">
    <property type="component" value="Unassembled WGS sequence"/>
</dbReference>
<organism evidence="15 17">
    <name type="scientific">Adineta steineri</name>
    <dbReference type="NCBI Taxonomy" id="433720"/>
    <lineage>
        <taxon>Eukaryota</taxon>
        <taxon>Metazoa</taxon>
        <taxon>Spiralia</taxon>
        <taxon>Gnathifera</taxon>
        <taxon>Rotifera</taxon>
        <taxon>Eurotatoria</taxon>
        <taxon>Bdelloidea</taxon>
        <taxon>Adinetida</taxon>
        <taxon>Adinetidae</taxon>
        <taxon>Adineta</taxon>
    </lineage>
</organism>
<feature type="disulfide bond" evidence="7">
    <location>
        <begin position="1021"/>
        <end position="1030"/>
    </location>
</feature>
<dbReference type="InterPro" id="IPR017452">
    <property type="entry name" value="GPCR_Rhodpsn_7TM"/>
</dbReference>
<comment type="subcellular location">
    <subcellularLocation>
        <location evidence="1">Membrane</location>
        <topology evidence="1">Single-pass membrane protein</topology>
    </subcellularLocation>
</comment>
<evidence type="ECO:0000259" key="11">
    <source>
        <dbReference type="PROSITE" id="PS50026"/>
    </source>
</evidence>
<dbReference type="Gene3D" id="1.20.1070.10">
    <property type="entry name" value="Rhodopsin 7-helix transmembrane proteins"/>
    <property type="match status" value="1"/>
</dbReference>
<evidence type="ECO:0000256" key="1">
    <source>
        <dbReference type="ARBA" id="ARBA00004167"/>
    </source>
</evidence>
<dbReference type="SMART" id="SM00192">
    <property type="entry name" value="LDLa"/>
    <property type="match status" value="6"/>
</dbReference>
<evidence type="ECO:0000259" key="12">
    <source>
        <dbReference type="PROSITE" id="PS50262"/>
    </source>
</evidence>
<evidence type="ECO:0000256" key="4">
    <source>
        <dbReference type="ARBA" id="ARBA00022989"/>
    </source>
</evidence>
<dbReference type="Proteomes" id="UP000663844">
    <property type="component" value="Unassembled WGS sequence"/>
</dbReference>
<feature type="transmembrane region" description="Helical" evidence="9">
    <location>
        <begin position="1298"/>
        <end position="1322"/>
    </location>
</feature>
<accession>A0A819THI8</accession>
<evidence type="ECO:0000313" key="15">
    <source>
        <dbReference type="EMBL" id="CAF4087860.1"/>
    </source>
</evidence>
<feature type="transmembrane region" description="Helical" evidence="9">
    <location>
        <begin position="1519"/>
        <end position="1541"/>
    </location>
</feature>
<evidence type="ECO:0000256" key="8">
    <source>
        <dbReference type="PROSITE-ProRule" id="PRU00124"/>
    </source>
</evidence>
<dbReference type="PROSITE" id="PS50262">
    <property type="entry name" value="G_PROTEIN_RECEP_F1_2"/>
    <property type="match status" value="1"/>
</dbReference>
<keyword evidence="7" id="KW-0245">EGF-like domain</keyword>
<dbReference type="InterPro" id="IPR000276">
    <property type="entry name" value="GPCR_Rhodpsn"/>
</dbReference>
<feature type="transmembrane region" description="Helical" evidence="9">
    <location>
        <begin position="1441"/>
        <end position="1459"/>
    </location>
</feature>
<dbReference type="SUPFAM" id="SSF57196">
    <property type="entry name" value="EGF/Laminin"/>
    <property type="match status" value="2"/>
</dbReference>
<dbReference type="PROSITE" id="PS00022">
    <property type="entry name" value="EGF_1"/>
    <property type="match status" value="3"/>
</dbReference>
<dbReference type="InterPro" id="IPR036055">
    <property type="entry name" value="LDL_receptor-like_sf"/>
</dbReference>
<evidence type="ECO:0000313" key="17">
    <source>
        <dbReference type="Proteomes" id="UP000663881"/>
    </source>
</evidence>
<feature type="chain" id="PRO_5036236046" evidence="10">
    <location>
        <begin position="16"/>
        <end position="1569"/>
    </location>
</feature>
<feature type="domain" description="EGF-like" evidence="11">
    <location>
        <begin position="910"/>
        <end position="948"/>
    </location>
</feature>
<reference evidence="15" key="1">
    <citation type="submission" date="2021-02" db="EMBL/GenBank/DDBJ databases">
        <authorList>
            <person name="Nowell W R."/>
        </authorList>
    </citation>
    <scope>NUCLEOTIDE SEQUENCE</scope>
</reference>
<name>A0A819THI8_9BILA</name>
<evidence type="ECO:0000313" key="13">
    <source>
        <dbReference type="EMBL" id="CAF1496016.1"/>
    </source>
</evidence>
<keyword evidence="10" id="KW-0732">Signal</keyword>
<dbReference type="SUPFAM" id="SSF57424">
    <property type="entry name" value="LDL receptor-like module"/>
    <property type="match status" value="1"/>
</dbReference>
<dbReference type="Pfam" id="PF00008">
    <property type="entry name" value="EGF"/>
    <property type="match status" value="1"/>
</dbReference>
<dbReference type="PRINTS" id="PR00261">
    <property type="entry name" value="LDLRECEPTOR"/>
</dbReference>
<dbReference type="Pfam" id="PF00001">
    <property type="entry name" value="7tm_1"/>
    <property type="match status" value="1"/>
</dbReference>
<dbReference type="SMART" id="SM00181">
    <property type="entry name" value="EGF"/>
    <property type="match status" value="4"/>
</dbReference>
<feature type="transmembrane region" description="Helical" evidence="9">
    <location>
        <begin position="1263"/>
        <end position="1286"/>
    </location>
</feature>
<dbReference type="InterPro" id="IPR002172">
    <property type="entry name" value="LDrepeatLR_classA_rpt"/>
</dbReference>
<dbReference type="Proteomes" id="UP000663881">
    <property type="component" value="Unassembled WGS sequence"/>
</dbReference>
<dbReference type="EMBL" id="CAJNOG010002379">
    <property type="protein sequence ID" value="CAF1502542.1"/>
    <property type="molecule type" value="Genomic_DNA"/>
</dbReference>
<dbReference type="InterPro" id="IPR000742">
    <property type="entry name" value="EGF"/>
</dbReference>
<feature type="transmembrane region" description="Helical" evidence="9">
    <location>
        <begin position="1382"/>
        <end position="1400"/>
    </location>
</feature>
<feature type="disulfide bond" evidence="8">
    <location>
        <begin position="664"/>
        <end position="679"/>
    </location>
</feature>
<keyword evidence="4 9" id="KW-1133">Transmembrane helix</keyword>
<dbReference type="PROSITE" id="PS01186">
    <property type="entry name" value="EGF_2"/>
    <property type="match status" value="2"/>
</dbReference>
<evidence type="ECO:0000256" key="5">
    <source>
        <dbReference type="ARBA" id="ARBA00023136"/>
    </source>
</evidence>
<evidence type="ECO:0000256" key="9">
    <source>
        <dbReference type="SAM" id="Phobius"/>
    </source>
</evidence>
<dbReference type="Gene3D" id="4.10.400.10">
    <property type="entry name" value="Low-density Lipoprotein Receptor"/>
    <property type="match status" value="2"/>
</dbReference>
<evidence type="ECO:0000256" key="10">
    <source>
        <dbReference type="SAM" id="SignalP"/>
    </source>
</evidence>
<feature type="disulfide bond" evidence="7">
    <location>
        <begin position="938"/>
        <end position="947"/>
    </location>
</feature>
<gene>
    <name evidence="14" type="ORF">JYZ213_LOCUS43566</name>
    <name evidence="15" type="ORF">OKA104_LOCUS34963</name>
    <name evidence="16" type="ORF">OXD698_LOCUS35152</name>
    <name evidence="13" type="ORF">VCS650_LOCUS41975</name>
</gene>
<keyword evidence="6 7" id="KW-1015">Disulfide bond</keyword>
<proteinExistence type="predicted"/>
<feature type="transmembrane region" description="Helical" evidence="9">
    <location>
        <begin position="1488"/>
        <end position="1507"/>
    </location>
</feature>
<dbReference type="Gene3D" id="2.10.25.10">
    <property type="entry name" value="Laminin"/>
    <property type="match status" value="2"/>
</dbReference>
<keyword evidence="3" id="KW-0677">Repeat</keyword>
<evidence type="ECO:0000313" key="14">
    <source>
        <dbReference type="EMBL" id="CAF1502542.1"/>
    </source>
</evidence>
<dbReference type="EMBL" id="CAJOAZ010005320">
    <property type="protein sequence ID" value="CAF4095769.1"/>
    <property type="molecule type" value="Genomic_DNA"/>
</dbReference>
<dbReference type="GO" id="GO:0005886">
    <property type="term" value="C:plasma membrane"/>
    <property type="evidence" value="ECO:0007669"/>
    <property type="project" value="TreeGrafter"/>
</dbReference>
<dbReference type="OrthoDB" id="2019384at2759"/>
<dbReference type="GO" id="GO:0016192">
    <property type="term" value="P:vesicle-mediated transport"/>
    <property type="evidence" value="ECO:0007669"/>
    <property type="project" value="UniProtKB-ARBA"/>
</dbReference>
<evidence type="ECO:0000313" key="16">
    <source>
        <dbReference type="EMBL" id="CAF4095769.1"/>
    </source>
</evidence>
<feature type="disulfide bond" evidence="7">
    <location>
        <begin position="919"/>
        <end position="936"/>
    </location>
</feature>
<dbReference type="EMBL" id="CAJNON010002000">
    <property type="protein sequence ID" value="CAF1496016.1"/>
    <property type="molecule type" value="Genomic_DNA"/>
</dbReference>
<feature type="signal peptide" evidence="10">
    <location>
        <begin position="1"/>
        <end position="15"/>
    </location>
</feature>
<keyword evidence="2 9" id="KW-0812">Transmembrane</keyword>
<feature type="domain" description="G-protein coupled receptors family 1 profile" evidence="12">
    <location>
        <begin position="1277"/>
        <end position="1539"/>
    </location>
</feature>
<protein>
    <submittedName>
        <fullName evidence="15">Uncharacterized protein</fullName>
    </submittedName>
</protein>
<dbReference type="PROSITE" id="PS50026">
    <property type="entry name" value="EGF_3"/>
    <property type="match status" value="2"/>
</dbReference>
<comment type="caution">
    <text evidence="15">The sequence shown here is derived from an EMBL/GenBank/DDBJ whole genome shotgun (WGS) entry which is preliminary data.</text>
</comment>
<dbReference type="PROSITE" id="PS50068">
    <property type="entry name" value="LDLRA_2"/>
    <property type="match status" value="2"/>
</dbReference>
<feature type="disulfide bond" evidence="8">
    <location>
        <begin position="218"/>
        <end position="230"/>
    </location>
</feature>
<dbReference type="SUPFAM" id="SSF81321">
    <property type="entry name" value="Family A G protein-coupled receptor-like"/>
    <property type="match status" value="1"/>
</dbReference>
<dbReference type="GO" id="GO:0004930">
    <property type="term" value="F:G protein-coupled receptor activity"/>
    <property type="evidence" value="ECO:0007669"/>
    <property type="project" value="InterPro"/>
</dbReference>
<dbReference type="PANTHER" id="PTHR24270">
    <property type="entry name" value="LOW-DENSITY LIPOPROTEIN RECEPTOR-RELATED"/>
    <property type="match status" value="1"/>
</dbReference>
<evidence type="ECO:0000256" key="3">
    <source>
        <dbReference type="ARBA" id="ARBA00022737"/>
    </source>
</evidence>
<comment type="caution">
    <text evidence="7">Lacks conserved residue(s) required for the propagation of feature annotation.</text>
</comment>
<dbReference type="PANTHER" id="PTHR24270:SF63">
    <property type="entry name" value="TERRIBLY REDUCED OPTIC LOBES, ISOFORM B"/>
    <property type="match status" value="1"/>
</dbReference>
<evidence type="ECO:0000256" key="6">
    <source>
        <dbReference type="ARBA" id="ARBA00023157"/>
    </source>
</evidence>
<evidence type="ECO:0000256" key="7">
    <source>
        <dbReference type="PROSITE-ProRule" id="PRU00076"/>
    </source>
</evidence>
<evidence type="ECO:0000256" key="2">
    <source>
        <dbReference type="ARBA" id="ARBA00022692"/>
    </source>
</evidence>
<sequence length="1569" mass="183503">MKYLFYLVFLHLTVAISQINLHHTGWVRENENNGILQHDCLRFDVLNEVRNFSREIIHFCMSELPTEFHIEENNIFPKFTFDHLSKQNITSEQLYLWSAPIDIIEDYQLYLNQLPISNDLELSKNVFYNCTLPRFGSMCQYEIDHHHSNYPSLYEMINGFYQNNSYYPADFTCYTHLKCNRGHSPACLDWTEICNGQIDCLNGGVDEEYCWQLEINECNEDEHRCNNGQCIHKSFYQDDITAVEVLDIYDCLDSSDEDKKPGCLLVPCRTAMPSFRCEDIIRTKLTAITTSCVDKREDLIWDSMYSSKDNSTSNECWSAFLCVLMYSKNEDFKAKCNNICKHDKCLEIIEHNCTNMLYIPTIPVLFGDIYFAYEKLNSTMLNHKAFQIPYVCYNNSRYDNYFIKDPNKLYNYSSVLFNNLTCYHYVTQFLFNQVGHFVVYEQCLPILQKELWRYHETYNYNSTICNRSNIYQCSNSLKCISKHRRMDGVIDCPNSDDENKTLLNYTDSTEEIIDTDGEYADELNLQIRDPTIHISFQTICDGFLELSPIPINGQNETDETECEYWPCNNIYTNCDGLWNCPNGADETGCDLSSNCSSDEHKCVSHDTNRFICLPISKANDGKVDCIGATDEPTLCRTEYQDINEYNFYCMNQSLEQCRTFFDLCDNENDCDYGDDEKFCTTDTQPSFMPICFANERPNASDVENFLCNQIEPYSKERIIYFILNRTKKSPNDRIKHIENEVRSSIITGETQKPDLRELRCHRGIDVHMRSKNTNNRTDKMCFCPPSYYGDRCQYQNQRVSLSIRFKALSDSWQTPFAIVILLIDDDNEQMIHSYEQLTYLSMRDCENKSHLYLTYSNRPKNETKNYGIHIDIYEKISLKYRASLFFPIQFIFLPVHRLSLLINIPNRDINMERCSNNLCINGQCIKYSNNQKKTFCQCHTGWFGRYCTIKHSSKCSLDSTYINVSPNNQSICVCPLNKFGPRCLLDNPICQNNKNLTCKNDGKCIPNDRYMISSKNFTCICPEGYIGDRCELKDNKIIISFEKSISLPESIFIHFIEVINNDEPKRSTIFQTIPVHHDFITIFWSRPFHIVFIEVPRKNYYLTFLQNVYNESTINNKMINPSDRCQHINEIFNDSMAKLYLIRRIKYYHLPCQMYSLNRSCFYDNTHFCLCYNYGQIRLANCFEFNHSMKFDCSGHSECQNGAECFQDTAKCPKKLLCMCPRCFYGRRCQFTTRGFGLSLDNILGYHILPQISITHQTSIVKVSIALTIIFMIVGFINGILSLITFKNKSVREVGCGIYLLGSSITTLLTMVIFGLKFWILILAQMSIISNELFLKIQCISLDYLLRICLNMDQWLNAAVACERAITIIKATRFVKKKSKQAAKLVIILLLIFNIIILIHDPIYRRILIDEENDNRYEKRIWCIVKYSPGLGVFNNVLHTFQFFVPFMINLIAAVILIVKKTNQQSTIQVNRNRKEILHENYRQHKHLFIAPVVLVILAIPRLAISYSSQCMQTSKDAWLFLIAYFISIIPPMLTFIIFILPSKFYKKEFHNTINQYRANIRRRLQLSQ</sequence>
<feature type="domain" description="EGF-like" evidence="11">
    <location>
        <begin position="986"/>
        <end position="1031"/>
    </location>
</feature>
<dbReference type="EMBL" id="CAJOAY010004909">
    <property type="protein sequence ID" value="CAF4087860.1"/>
    <property type="molecule type" value="Genomic_DNA"/>
</dbReference>
<dbReference type="InterPro" id="IPR050685">
    <property type="entry name" value="LDLR"/>
</dbReference>
<dbReference type="CDD" id="cd00112">
    <property type="entry name" value="LDLa"/>
    <property type="match status" value="1"/>
</dbReference>
<keyword evidence="5 9" id="KW-0472">Membrane</keyword>
<dbReference type="Proteomes" id="UP000663891">
    <property type="component" value="Unassembled WGS sequence"/>
</dbReference>